<keyword evidence="1" id="KW-0732">Signal</keyword>
<feature type="chain" id="PRO_5001579101" description="Enolase C-terminal domain-containing protein" evidence="1">
    <location>
        <begin position="20"/>
        <end position="479"/>
    </location>
</feature>
<protein>
    <recommendedName>
        <fullName evidence="2">Enolase C-terminal domain-containing protein</fullName>
    </recommendedName>
</protein>
<sequence length="479" mass="52643">MKNAAALAASVLASTTAGCAGVLFSASRKKSDIRIEHVSYGYDEHVFRAPVGFAGAVVNRATMVTVKCSVRTTGGKLASGFGAMPFNHTFSFPSKALSNEVKNDAMKALAAELAKVTGGYQEFGHPLEINWDLAPQYLKAAAEVSERLRLADPIPKLCTLVTAAAFDASIHDAFGKVHGTNCFNTFGPEFMNHDLSRYLGAEHKGRYPADHLLRQHKPRMTLCHLVSAADPIEDSENKNPIKDGLPETLPEWIRHNGLLEFKIKVNGTDLQWDIERVLHIDRVVTQTQVQRGVKDWAYVLDFNEKCPNVDYFIQFCRQLKQKMPIGYRRIKYTEQPTARDLKSHPENDMHEAAKLCPVVIDESLIDADSLLLARDLGWSGAVVKSPKGLSHMILMASIAGKEKIFLAGGDMSCPGAALIQTTNLQARVPTITSVEANARQYLPQANKAWESRFPGMFRVTDGMLRTNEVSGPGLGAPEI</sequence>
<organism evidence="3">
    <name type="scientific">uncultured bacterium Lac161</name>
    <dbReference type="NCBI Taxonomy" id="1403002"/>
    <lineage>
        <taxon>Bacteria</taxon>
        <taxon>environmental samples</taxon>
    </lineage>
</organism>
<dbReference type="InterPro" id="IPR029065">
    <property type="entry name" value="Enolase_C-like"/>
</dbReference>
<dbReference type="InterPro" id="IPR036849">
    <property type="entry name" value="Enolase-like_C_sf"/>
</dbReference>
<dbReference type="Gene3D" id="3.20.20.120">
    <property type="entry name" value="Enolase-like C-terminal domain"/>
    <property type="match status" value="1"/>
</dbReference>
<name>A0A059QB11_9BACT</name>
<dbReference type="AlphaFoldDB" id="A0A059QB11"/>
<evidence type="ECO:0000256" key="1">
    <source>
        <dbReference type="SAM" id="SignalP"/>
    </source>
</evidence>
<dbReference type="Pfam" id="PF13378">
    <property type="entry name" value="MR_MLE_C"/>
    <property type="match status" value="1"/>
</dbReference>
<dbReference type="SUPFAM" id="SSF51604">
    <property type="entry name" value="Enolase C-terminal domain-like"/>
    <property type="match status" value="1"/>
</dbReference>
<dbReference type="EMBL" id="KF255994">
    <property type="protein sequence ID" value="AGW45553.1"/>
    <property type="molecule type" value="Genomic_DNA"/>
</dbReference>
<proteinExistence type="predicted"/>
<accession>A0A059QB11</accession>
<feature type="domain" description="Enolase C-terminal" evidence="2">
    <location>
        <begin position="252"/>
        <end position="476"/>
    </location>
</feature>
<evidence type="ECO:0000259" key="2">
    <source>
        <dbReference type="Pfam" id="PF13378"/>
    </source>
</evidence>
<evidence type="ECO:0000313" key="3">
    <source>
        <dbReference type="EMBL" id="AGW45553.1"/>
    </source>
</evidence>
<feature type="signal peptide" evidence="1">
    <location>
        <begin position="1"/>
        <end position="19"/>
    </location>
</feature>
<reference evidence="3" key="1">
    <citation type="submission" date="2013-06" db="EMBL/GenBank/DDBJ databases">
        <title>Functional metagenomics reveals novel beta-galactosidases not predictable from gene sequences.</title>
        <authorList>
            <person name="Cheng J."/>
            <person name="Engel K."/>
            <person name="Romantsov T."/>
            <person name="Neufeld J.D."/>
            <person name="Rose D.R."/>
            <person name="Charles T.C."/>
        </authorList>
    </citation>
    <scope>NUCLEOTIDE SEQUENCE</scope>
</reference>
<dbReference type="PROSITE" id="PS51257">
    <property type="entry name" value="PROKAR_LIPOPROTEIN"/>
    <property type="match status" value="1"/>
</dbReference>